<keyword evidence="2" id="KW-0663">Pyridoxal phosphate</keyword>
<comment type="caution">
    <text evidence="4">The sequence shown here is derived from an EMBL/GenBank/DDBJ whole genome shotgun (WGS) entry which is preliminary data.</text>
</comment>
<evidence type="ECO:0000259" key="3">
    <source>
        <dbReference type="Pfam" id="PF00155"/>
    </source>
</evidence>
<dbReference type="Gene3D" id="3.90.1150.10">
    <property type="entry name" value="Aspartate Aminotransferase, domain 1"/>
    <property type="match status" value="1"/>
</dbReference>
<dbReference type="GO" id="GO:0006520">
    <property type="term" value="P:amino acid metabolic process"/>
    <property type="evidence" value="ECO:0007669"/>
    <property type="project" value="TreeGrafter"/>
</dbReference>
<protein>
    <submittedName>
        <fullName evidence="4">Putative 1-aminocyclopropane-1-carboxylate synthase protein</fullName>
    </submittedName>
</protein>
<evidence type="ECO:0000256" key="2">
    <source>
        <dbReference type="ARBA" id="ARBA00022898"/>
    </source>
</evidence>
<dbReference type="InterPro" id="IPR004839">
    <property type="entry name" value="Aminotransferase_I/II_large"/>
</dbReference>
<dbReference type="SUPFAM" id="SSF53383">
    <property type="entry name" value="PLP-dependent transferases"/>
    <property type="match status" value="1"/>
</dbReference>
<dbReference type="RefSeq" id="XP_037196784.1">
    <property type="nucleotide sequence ID" value="XM_037332630.1"/>
</dbReference>
<gene>
    <name evidence="4" type="ORF">Bfra_002208</name>
</gene>
<dbReference type="Gene3D" id="3.40.640.10">
    <property type="entry name" value="Type I PLP-dependent aspartate aminotransferase-like (Major domain)"/>
    <property type="match status" value="1"/>
</dbReference>
<proteinExistence type="inferred from homology"/>
<dbReference type="PANTHER" id="PTHR43795:SF39">
    <property type="entry name" value="AMINOTRANSFERASE CLASS I_CLASSII DOMAIN-CONTAINING PROTEIN"/>
    <property type="match status" value="1"/>
</dbReference>
<sequence>MLSQRGRINAQSSILDGYKRGKNNYQKDSNPNGVVSFSNAENFLMHQYVSTFVNKGLSIDQASLTYNEGPIGNLRLRIAMATHINATFHPDKDVTEEHVTFAAGVTALNEACAINLVNEGEALLLGMPIYGSFYNDLTMTTKCKIVYAPFRGTDQFSIGAATQYEHALLDAANKGIKIKALIICNPHNPLGSCYTIACLKELFVFCEKYQLHLISDEVYALSVFGASGTQFTSLLSVDPTGLLDSDRIHVLYGLSKDFGAAGLRLGCLITYNTQLSNATRNIGRFHWPSEISCVIAIKILEDRCFTTEYVSKSHILLNEQYILATQILKRAGISYYDTGNSGFFLWIDLSPFLENQDMDNKGLWEAEKMLSSKLLKAGVEMSTGFAYHNEKPGWFRIIFSVEREVLEEGLRRIIKTVK</sequence>
<keyword evidence="5" id="KW-1185">Reference proteome</keyword>
<comment type="similarity">
    <text evidence="1">Belongs to the class-I pyridoxal-phosphate-dependent aminotransferase family.</text>
</comment>
<dbReference type="InterPro" id="IPR050478">
    <property type="entry name" value="Ethylene_sulfur-biosynth"/>
</dbReference>
<feature type="domain" description="Aminotransferase class I/classII large" evidence="3">
    <location>
        <begin position="72"/>
        <end position="413"/>
    </location>
</feature>
<dbReference type="CDD" id="cd00609">
    <property type="entry name" value="AAT_like"/>
    <property type="match status" value="1"/>
</dbReference>
<evidence type="ECO:0000256" key="1">
    <source>
        <dbReference type="ARBA" id="ARBA00007441"/>
    </source>
</evidence>
<dbReference type="GO" id="GO:0008483">
    <property type="term" value="F:transaminase activity"/>
    <property type="evidence" value="ECO:0007669"/>
    <property type="project" value="TreeGrafter"/>
</dbReference>
<dbReference type="EMBL" id="JABFCT010000003">
    <property type="protein sequence ID" value="KAF5877838.1"/>
    <property type="molecule type" value="Genomic_DNA"/>
</dbReference>
<evidence type="ECO:0000313" key="4">
    <source>
        <dbReference type="EMBL" id="KAF5877838.1"/>
    </source>
</evidence>
<dbReference type="PANTHER" id="PTHR43795">
    <property type="entry name" value="BIFUNCTIONAL ASPARTATE AMINOTRANSFERASE AND GLUTAMATE/ASPARTATE-PREPHENATE AMINOTRANSFERASE-RELATED"/>
    <property type="match status" value="1"/>
</dbReference>
<dbReference type="PROSITE" id="PS00105">
    <property type="entry name" value="AA_TRANSFER_CLASS_1"/>
    <property type="match status" value="1"/>
</dbReference>
<dbReference type="InterPro" id="IPR015421">
    <property type="entry name" value="PyrdxlP-dep_Trfase_major"/>
</dbReference>
<dbReference type="GeneID" id="59256322"/>
<dbReference type="GO" id="GO:0030170">
    <property type="term" value="F:pyridoxal phosphate binding"/>
    <property type="evidence" value="ECO:0007669"/>
    <property type="project" value="InterPro"/>
</dbReference>
<dbReference type="InterPro" id="IPR015424">
    <property type="entry name" value="PyrdxlP-dep_Trfase"/>
</dbReference>
<evidence type="ECO:0000313" key="5">
    <source>
        <dbReference type="Proteomes" id="UP000531561"/>
    </source>
</evidence>
<dbReference type="PRINTS" id="PR00753">
    <property type="entry name" value="ACCSYNTHASE"/>
</dbReference>
<organism evidence="4 5">
    <name type="scientific">Botrytis fragariae</name>
    <dbReference type="NCBI Taxonomy" id="1964551"/>
    <lineage>
        <taxon>Eukaryota</taxon>
        <taxon>Fungi</taxon>
        <taxon>Dikarya</taxon>
        <taxon>Ascomycota</taxon>
        <taxon>Pezizomycotina</taxon>
        <taxon>Leotiomycetes</taxon>
        <taxon>Helotiales</taxon>
        <taxon>Sclerotiniaceae</taxon>
        <taxon>Botrytis</taxon>
    </lineage>
</organism>
<dbReference type="Pfam" id="PF00155">
    <property type="entry name" value="Aminotran_1_2"/>
    <property type="match status" value="1"/>
</dbReference>
<dbReference type="AlphaFoldDB" id="A0A8H6B1Q7"/>
<dbReference type="OrthoDB" id="7042322at2759"/>
<dbReference type="Proteomes" id="UP000531561">
    <property type="component" value="Unassembled WGS sequence"/>
</dbReference>
<dbReference type="InterPro" id="IPR004838">
    <property type="entry name" value="NHTrfase_class1_PyrdxlP-BS"/>
</dbReference>
<accession>A0A8H6B1Q7</accession>
<name>A0A8H6B1Q7_9HELO</name>
<reference evidence="4 5" key="1">
    <citation type="journal article" date="2020" name="Phytopathology">
        <title>A high-quality genome resource of Botrytis fragariae, a new and rapidly spreading fungal pathogen causing strawberry gray mold in the U.S.A.</title>
        <authorList>
            <person name="Wu Y."/>
            <person name="Saski C.A."/>
            <person name="Schnabel G."/>
            <person name="Xiao S."/>
            <person name="Hu M."/>
        </authorList>
    </citation>
    <scope>NUCLEOTIDE SEQUENCE [LARGE SCALE GENOMIC DNA]</scope>
    <source>
        <strain evidence="4 5">BVB16</strain>
    </source>
</reference>
<dbReference type="InterPro" id="IPR015422">
    <property type="entry name" value="PyrdxlP-dep_Trfase_small"/>
</dbReference>